<dbReference type="PANTHER" id="PTHR37419:SF1">
    <property type="entry name" value="SERINE_THREONINE-PROTEIN KINASE TOXIN HIPA"/>
    <property type="match status" value="1"/>
</dbReference>
<comment type="caution">
    <text evidence="6">The sequence shown here is derived from an EMBL/GenBank/DDBJ whole genome shotgun (WGS) entry which is preliminary data.</text>
</comment>
<dbReference type="EC" id="2.7.11.1" evidence="6"/>
<dbReference type="Proteomes" id="UP001549366">
    <property type="component" value="Unassembled WGS sequence"/>
</dbReference>
<comment type="similarity">
    <text evidence="1">Belongs to the HipA Ser/Thr kinase family.</text>
</comment>
<dbReference type="Pfam" id="PF07804">
    <property type="entry name" value="HipA_C"/>
    <property type="match status" value="1"/>
</dbReference>
<feature type="domain" description="HipA N-terminal subdomain 1" evidence="5">
    <location>
        <begin position="16"/>
        <end position="107"/>
    </location>
</feature>
<dbReference type="InterPro" id="IPR052028">
    <property type="entry name" value="HipA_Ser/Thr_kinase"/>
</dbReference>
<name>A0ABV2SGY9_9GAMM</name>
<evidence type="ECO:0000256" key="2">
    <source>
        <dbReference type="ARBA" id="ARBA00022679"/>
    </source>
</evidence>
<evidence type="ECO:0000313" key="6">
    <source>
        <dbReference type="EMBL" id="MET4757056.1"/>
    </source>
</evidence>
<keyword evidence="3 6" id="KW-0418">Kinase</keyword>
<evidence type="ECO:0000259" key="4">
    <source>
        <dbReference type="Pfam" id="PF07804"/>
    </source>
</evidence>
<evidence type="ECO:0000313" key="7">
    <source>
        <dbReference type="Proteomes" id="UP001549366"/>
    </source>
</evidence>
<evidence type="ECO:0000259" key="5">
    <source>
        <dbReference type="Pfam" id="PF13657"/>
    </source>
</evidence>
<sequence length="413" mass="47042">MNTLHRWPEKINPVYVCTPGGQAGVLSFERGSYAFSYQDNSGEDISLTMPAQVASYNSGALHPVFQMNIPEGYVRERLTEKLRRYVKVNDMLFLALQQHRGIGRLSYKSDLTVETKDYDSLESLVNWNSRESAFEYLLDKYLLNTSAISGVQPKLLVNTKKNSEKGTLVEPELIVKSGGDDYEHLAFNEFVCMSIAKTCGISVPEFWISGNRELFIMKRFDRQNGHALGMEDFAVLMKKSGDDKYLGSYEHVAKVVQLYTKDIQQVHDIFDYVAISCLLGNGDAHLKNFSLLYDNISPVQGLRLSPLYDVVNTTVYETESHDLALKMDKSREFPNRDRLVRYGKSIGVESAATRLEELADIASDFINQFDQWSVFPELKTALQRAITRAVSTSNVNVRFDVKRHKKRKSDRYT</sequence>
<dbReference type="InterPro" id="IPR012893">
    <property type="entry name" value="HipA-like_C"/>
</dbReference>
<protein>
    <submittedName>
        <fullName evidence="6">Serine/threonine-protein kinase HipA</fullName>
        <ecNumber evidence="6">2.7.11.1</ecNumber>
    </submittedName>
</protein>
<dbReference type="Gene3D" id="1.10.1070.20">
    <property type="match status" value="1"/>
</dbReference>
<dbReference type="Pfam" id="PF13657">
    <property type="entry name" value="Couple_hipA"/>
    <property type="match status" value="1"/>
</dbReference>
<dbReference type="EMBL" id="JBEWTB010000002">
    <property type="protein sequence ID" value="MET4757056.1"/>
    <property type="molecule type" value="Genomic_DNA"/>
</dbReference>
<keyword evidence="7" id="KW-1185">Reference proteome</keyword>
<feature type="domain" description="HipA-like C-terminal" evidence="4">
    <location>
        <begin position="147"/>
        <end position="358"/>
    </location>
</feature>
<dbReference type="InterPro" id="IPR017508">
    <property type="entry name" value="HipA_N1"/>
</dbReference>
<dbReference type="PANTHER" id="PTHR37419">
    <property type="entry name" value="SERINE/THREONINE-PROTEIN KINASE TOXIN HIPA"/>
    <property type="match status" value="1"/>
</dbReference>
<reference evidence="6 7" key="1">
    <citation type="submission" date="2024-06" db="EMBL/GenBank/DDBJ databases">
        <title>Genomic Encyclopedia of Type Strains, Phase V (KMG-V): Genome sequencing to study the core and pangenomes of soil and plant-associated prokaryotes.</title>
        <authorList>
            <person name="Whitman W."/>
        </authorList>
    </citation>
    <scope>NUCLEOTIDE SEQUENCE [LARGE SCALE GENOMIC DNA]</scope>
    <source>
        <strain evidence="6 7">NE40</strain>
    </source>
</reference>
<accession>A0ABV2SGY9</accession>
<gene>
    <name evidence="6" type="ORF">V5J35_002248</name>
</gene>
<dbReference type="GO" id="GO:0004674">
    <property type="term" value="F:protein serine/threonine kinase activity"/>
    <property type="evidence" value="ECO:0007669"/>
    <property type="project" value="UniProtKB-EC"/>
</dbReference>
<organism evidence="6 7">
    <name type="scientific">Endozoicomonas lisbonensis</name>
    <dbReference type="NCBI Taxonomy" id="3120522"/>
    <lineage>
        <taxon>Bacteria</taxon>
        <taxon>Pseudomonadati</taxon>
        <taxon>Pseudomonadota</taxon>
        <taxon>Gammaproteobacteria</taxon>
        <taxon>Oceanospirillales</taxon>
        <taxon>Endozoicomonadaceae</taxon>
        <taxon>Endozoicomonas</taxon>
    </lineage>
</organism>
<evidence type="ECO:0000256" key="1">
    <source>
        <dbReference type="ARBA" id="ARBA00010164"/>
    </source>
</evidence>
<evidence type="ECO:0000256" key="3">
    <source>
        <dbReference type="ARBA" id="ARBA00022777"/>
    </source>
</evidence>
<dbReference type="RefSeq" id="WP_354011280.1">
    <property type="nucleotide sequence ID" value="NZ_JBEWTA010000001.1"/>
</dbReference>
<proteinExistence type="inferred from homology"/>
<keyword evidence="2 6" id="KW-0808">Transferase</keyword>